<accession>A0A3N0AEK5</accession>
<dbReference type="Proteomes" id="UP000267368">
    <property type="component" value="Unassembled WGS sequence"/>
</dbReference>
<reference evidence="2" key="1">
    <citation type="submission" date="2018-05" db="EMBL/GenBank/DDBJ databases">
        <title>Genome Sequencing of selected type strains of the family Eggerthellaceae.</title>
        <authorList>
            <person name="Danylec N."/>
            <person name="Stoll D.A."/>
            <person name="Doetsch A."/>
            <person name="Huch M."/>
        </authorList>
    </citation>
    <scope>NUCLEOTIDE SEQUENCE [LARGE SCALE GENOMIC DNA]</scope>
    <source>
        <strain evidence="2">DSM 17537</strain>
    </source>
</reference>
<evidence type="ECO:0000313" key="1">
    <source>
        <dbReference type="EMBL" id="RNL19631.1"/>
    </source>
</evidence>
<name>A0A3N0AEK5_9ACTN</name>
<evidence type="ECO:0000313" key="2">
    <source>
        <dbReference type="Proteomes" id="UP000267368"/>
    </source>
</evidence>
<keyword evidence="2" id="KW-1185">Reference proteome</keyword>
<protein>
    <submittedName>
        <fullName evidence="1">Uncharacterized protein</fullName>
    </submittedName>
</protein>
<sequence length="93" mass="10637">MPTYIAHYKSPNGATQVSGVFEFESTHRAGSKQNMHDARMCMLQSYGNEAVAWQIDSIEAKKADEARADHQMQLDFREPAEHKPKKRIVRGFK</sequence>
<organism evidence="1 2">
    <name type="scientific">Slackia faecicanis</name>
    <dbReference type="NCBI Taxonomy" id="255723"/>
    <lineage>
        <taxon>Bacteria</taxon>
        <taxon>Bacillati</taxon>
        <taxon>Actinomycetota</taxon>
        <taxon>Coriobacteriia</taxon>
        <taxon>Eggerthellales</taxon>
        <taxon>Eggerthellaceae</taxon>
        <taxon>Slackia</taxon>
    </lineage>
</organism>
<comment type="caution">
    <text evidence="1">The sequence shown here is derived from an EMBL/GenBank/DDBJ whole genome shotgun (WGS) entry which is preliminary data.</text>
</comment>
<dbReference type="EMBL" id="QICB01000004">
    <property type="protein sequence ID" value="RNL19631.1"/>
    <property type="molecule type" value="Genomic_DNA"/>
</dbReference>
<gene>
    <name evidence="1" type="ORF">DMP07_06580</name>
</gene>
<dbReference type="OrthoDB" id="3197251at2"/>
<dbReference type="AlphaFoldDB" id="A0A3N0AEK5"/>
<dbReference type="RefSeq" id="WP_123198354.1">
    <property type="nucleotide sequence ID" value="NZ_QICB01000004.1"/>
</dbReference>
<proteinExistence type="predicted"/>